<proteinExistence type="inferred from homology"/>
<dbReference type="PROSITE" id="PS00630">
    <property type="entry name" value="IMP_2"/>
    <property type="match status" value="1"/>
</dbReference>
<gene>
    <name evidence="10" type="primary">LOC115809327</name>
</gene>
<organism evidence="9 10">
    <name type="scientific">Chanos chanos</name>
    <name type="common">Milkfish</name>
    <name type="synonym">Mugil chanos</name>
    <dbReference type="NCBI Taxonomy" id="29144"/>
    <lineage>
        <taxon>Eukaryota</taxon>
        <taxon>Metazoa</taxon>
        <taxon>Chordata</taxon>
        <taxon>Craniata</taxon>
        <taxon>Vertebrata</taxon>
        <taxon>Euteleostomi</taxon>
        <taxon>Actinopterygii</taxon>
        <taxon>Neopterygii</taxon>
        <taxon>Teleostei</taxon>
        <taxon>Ostariophysi</taxon>
        <taxon>Gonorynchiformes</taxon>
        <taxon>Chanidae</taxon>
        <taxon>Chanos</taxon>
    </lineage>
</organism>
<dbReference type="EC" id="3.1.3.57" evidence="7"/>
<feature type="binding site" evidence="8">
    <location>
        <position position="153"/>
    </location>
    <ligand>
        <name>Mg(2+)</name>
        <dbReference type="ChEBI" id="CHEBI:18420"/>
        <label>1</label>
        <note>catalytic</note>
    </ligand>
</feature>
<dbReference type="GeneID" id="115809327"/>
<dbReference type="PANTHER" id="PTHR43028:SF3">
    <property type="entry name" value="INOSITOL POLYPHOSPHATE 1-PHOSPHATASE"/>
    <property type="match status" value="1"/>
</dbReference>
<evidence type="ECO:0000256" key="2">
    <source>
        <dbReference type="ARBA" id="ARBA00022671"/>
    </source>
</evidence>
<keyword evidence="2" id="KW-0452">Lithium</keyword>
<dbReference type="Gene3D" id="3.40.190.80">
    <property type="match status" value="1"/>
</dbReference>
<reference evidence="10" key="1">
    <citation type="submission" date="2025-08" db="UniProtKB">
        <authorList>
            <consortium name="RefSeq"/>
        </authorList>
    </citation>
    <scope>IDENTIFICATION</scope>
</reference>
<dbReference type="GO" id="GO:0004441">
    <property type="term" value="F:inositol-1,4-bisphosphate 1-phosphatase activity"/>
    <property type="evidence" value="ECO:0007669"/>
    <property type="project" value="UniProtKB-EC"/>
</dbReference>
<dbReference type="Pfam" id="PF00459">
    <property type="entry name" value="Inositol_P"/>
    <property type="match status" value="1"/>
</dbReference>
<comment type="catalytic activity">
    <reaction evidence="6">
        <text>1D-myo-inositol 1,4-bisphosphate + H2O = 1D-myo-inositol 4-phosphate + phosphate</text>
        <dbReference type="Rhea" id="RHEA:15553"/>
        <dbReference type="ChEBI" id="CHEBI:15377"/>
        <dbReference type="ChEBI" id="CHEBI:43474"/>
        <dbReference type="ChEBI" id="CHEBI:58282"/>
        <dbReference type="ChEBI" id="CHEBI:58469"/>
        <dbReference type="EC" id="3.1.3.57"/>
    </reaction>
    <physiologicalReaction direction="left-to-right" evidence="6">
        <dbReference type="Rhea" id="RHEA:15554"/>
    </physiologicalReaction>
</comment>
<dbReference type="InterPro" id="IPR020550">
    <property type="entry name" value="Inositol_monophosphatase_CS"/>
</dbReference>
<keyword evidence="4 8" id="KW-0460">Magnesium</keyword>
<evidence type="ECO:0000256" key="3">
    <source>
        <dbReference type="ARBA" id="ARBA00022723"/>
    </source>
</evidence>
<dbReference type="OrthoDB" id="9977309at2759"/>
<dbReference type="Gene3D" id="3.30.540.10">
    <property type="entry name" value="Fructose-1,6-Bisphosphatase, subunit A, domain 1"/>
    <property type="match status" value="1"/>
</dbReference>
<sequence length="391" mass="43116">MGELLRALVQVSEKAANIARYCRQDESLFSLLIQQKGEVERNKTFVTDFKTLADVLIQEVIKHDIGKQFSGLESRIFGEETNEFQNGLGEKIVVRICERREDTAQLLSTVLGGNVEAAELLAFAAHQEIIITDLQTDTFHIPIHKLGVWVDPIDSTAQYIKGIRDSVPRDGIYTQGLQCVTVLIGVYDLETGVPVMGVINQPFARFDSTTKRWTGQFFWGISSGPHNVNSLNPTLQDTEVRHSHAKPTSALQAAGISAVLSTGESEQVRTLFQENCAKGVHYAAGAGYKCLCVILGLADVYVFSEDSTYRWDCCSPHAILRSVGGGIVSLRECLRQRHAGKVEGQEELMYNAPTEGVSGVDKWVNKGGFIAFRSRSHLETVLNLLSTVTLL</sequence>
<dbReference type="SUPFAM" id="SSF56655">
    <property type="entry name" value="Carbohydrate phosphatase"/>
    <property type="match status" value="1"/>
</dbReference>
<dbReference type="InterPro" id="IPR050725">
    <property type="entry name" value="CysQ/Inositol_MonoPase"/>
</dbReference>
<accession>A0A6J2V4T9</accession>
<feature type="binding site" evidence="8">
    <location>
        <position position="79"/>
    </location>
    <ligand>
        <name>Mg(2+)</name>
        <dbReference type="ChEBI" id="CHEBI:18420"/>
        <label>1</label>
        <note>catalytic</note>
    </ligand>
</feature>
<protein>
    <recommendedName>
        <fullName evidence="7">inositol-1,4-bisphosphate 1-phosphatase</fullName>
        <ecNumber evidence="7">3.1.3.57</ecNumber>
    </recommendedName>
</protein>
<evidence type="ECO:0000256" key="7">
    <source>
        <dbReference type="ARBA" id="ARBA00044519"/>
    </source>
</evidence>
<dbReference type="Gene3D" id="4.10.460.10">
    <property type="entry name" value="Inositol Polyphosphate 1-phosphatase, domain 1"/>
    <property type="match status" value="1"/>
</dbReference>
<dbReference type="GO" id="GO:0046872">
    <property type="term" value="F:metal ion binding"/>
    <property type="evidence" value="ECO:0007669"/>
    <property type="project" value="UniProtKB-KW"/>
</dbReference>
<evidence type="ECO:0000313" key="9">
    <source>
        <dbReference type="Proteomes" id="UP000504632"/>
    </source>
</evidence>
<feature type="binding site" evidence="8">
    <location>
        <position position="151"/>
    </location>
    <ligand>
        <name>Mg(2+)</name>
        <dbReference type="ChEBI" id="CHEBI:18420"/>
        <label>1</label>
        <note>catalytic</note>
    </ligand>
</feature>
<dbReference type="GO" id="GO:0046854">
    <property type="term" value="P:phosphatidylinositol phosphate biosynthetic process"/>
    <property type="evidence" value="ECO:0007669"/>
    <property type="project" value="InterPro"/>
</dbReference>
<evidence type="ECO:0000256" key="5">
    <source>
        <dbReference type="ARBA" id="ARBA00044465"/>
    </source>
</evidence>
<evidence type="ECO:0000256" key="4">
    <source>
        <dbReference type="ARBA" id="ARBA00022842"/>
    </source>
</evidence>
<comment type="cofactor">
    <cofactor evidence="8">
        <name>Mg(2+)</name>
        <dbReference type="ChEBI" id="CHEBI:18420"/>
    </cofactor>
</comment>
<comment type="catalytic activity">
    <reaction evidence="5">
        <text>1D-myo-inositol 1,3,4-trisphosphate + H2O = 1D-myo-inositol 3,4-bisphosphate + phosphate</text>
        <dbReference type="Rhea" id="RHEA:70319"/>
        <dbReference type="ChEBI" id="CHEBI:15377"/>
        <dbReference type="ChEBI" id="CHEBI:43474"/>
        <dbReference type="ChEBI" id="CHEBI:58414"/>
        <dbReference type="ChEBI" id="CHEBI:83241"/>
    </reaction>
    <physiologicalReaction direction="left-to-right" evidence="5">
        <dbReference type="Rhea" id="RHEA:70320"/>
    </physiologicalReaction>
</comment>
<dbReference type="AlphaFoldDB" id="A0A6J2V4T9"/>
<dbReference type="InterPro" id="IPR044897">
    <property type="entry name" value="INPP1_dom_1"/>
</dbReference>
<feature type="binding site" evidence="8">
    <location>
        <position position="154"/>
    </location>
    <ligand>
        <name>Mg(2+)</name>
        <dbReference type="ChEBI" id="CHEBI:18420"/>
        <label>1</label>
        <note>catalytic</note>
    </ligand>
</feature>
<evidence type="ECO:0000256" key="8">
    <source>
        <dbReference type="PIRSR" id="PIRSR600760-2"/>
    </source>
</evidence>
<dbReference type="RefSeq" id="XP_030626788.1">
    <property type="nucleotide sequence ID" value="XM_030770928.1"/>
</dbReference>
<dbReference type="InterPro" id="IPR020583">
    <property type="entry name" value="Inositol_monoP_metal-BS"/>
</dbReference>
<dbReference type="PANTHER" id="PTHR43028">
    <property type="entry name" value="3'(2'),5'-BISPHOSPHATE NUCLEOTIDASE 1"/>
    <property type="match status" value="1"/>
</dbReference>
<keyword evidence="9" id="KW-1185">Reference proteome</keyword>
<evidence type="ECO:0000256" key="1">
    <source>
        <dbReference type="ARBA" id="ARBA00009759"/>
    </source>
</evidence>
<dbReference type="PROSITE" id="PS00629">
    <property type="entry name" value="IMP_1"/>
    <property type="match status" value="1"/>
</dbReference>
<dbReference type="Proteomes" id="UP000504632">
    <property type="component" value="Chromosome 4"/>
</dbReference>
<dbReference type="InterPro" id="IPR000760">
    <property type="entry name" value="Inositol_monophosphatase-like"/>
</dbReference>
<keyword evidence="3 8" id="KW-0479">Metal-binding</keyword>
<evidence type="ECO:0000313" key="10">
    <source>
        <dbReference type="RefSeq" id="XP_030626788.1"/>
    </source>
</evidence>
<evidence type="ECO:0000256" key="6">
    <source>
        <dbReference type="ARBA" id="ARBA00044478"/>
    </source>
</evidence>
<name>A0A6J2V4T9_CHACN</name>
<feature type="binding site" evidence="8">
    <location>
        <position position="312"/>
    </location>
    <ligand>
        <name>Mg(2+)</name>
        <dbReference type="ChEBI" id="CHEBI:18420"/>
        <label>1</label>
        <note>catalytic</note>
    </ligand>
</feature>
<comment type="similarity">
    <text evidence="1">Belongs to the inositol monophosphatase superfamily.</text>
</comment>
<dbReference type="InParanoid" id="A0A6J2V4T9"/>